<evidence type="ECO:0000313" key="3">
    <source>
        <dbReference type="WBParaSite" id="MBELARI_LOCUS19944"/>
    </source>
</evidence>
<name>A0AAF3F0F9_9BILA</name>
<keyword evidence="1" id="KW-0175">Coiled coil</keyword>
<evidence type="ECO:0000256" key="1">
    <source>
        <dbReference type="SAM" id="Coils"/>
    </source>
</evidence>
<reference evidence="3" key="1">
    <citation type="submission" date="2024-02" db="UniProtKB">
        <authorList>
            <consortium name="WormBaseParasite"/>
        </authorList>
    </citation>
    <scope>IDENTIFICATION</scope>
</reference>
<sequence>MFGRKMQLGFLDTIALSNAERSIDDNEQDVPDQEDAEIIDWSESIRGAITDNPTFFPETDDEEDAIAIAKEKEGDFVQRDKEIWHHRNEAALQQQKQAENMLENLKTDLVLLRSDKLFVCQSMQWTVRNRPFNALRCRHGRRPGILSNRHHQRYSTAKTDKESI</sequence>
<keyword evidence="2" id="KW-1185">Reference proteome</keyword>
<dbReference type="AlphaFoldDB" id="A0AAF3F0F9"/>
<accession>A0AAF3F0F9</accession>
<organism evidence="2 3">
    <name type="scientific">Mesorhabditis belari</name>
    <dbReference type="NCBI Taxonomy" id="2138241"/>
    <lineage>
        <taxon>Eukaryota</taxon>
        <taxon>Metazoa</taxon>
        <taxon>Ecdysozoa</taxon>
        <taxon>Nematoda</taxon>
        <taxon>Chromadorea</taxon>
        <taxon>Rhabditida</taxon>
        <taxon>Rhabditina</taxon>
        <taxon>Rhabditomorpha</taxon>
        <taxon>Rhabditoidea</taxon>
        <taxon>Rhabditidae</taxon>
        <taxon>Mesorhabditinae</taxon>
        <taxon>Mesorhabditis</taxon>
    </lineage>
</organism>
<dbReference type="WBParaSite" id="MBELARI_LOCUS19944">
    <property type="protein sequence ID" value="MBELARI_LOCUS19944"/>
    <property type="gene ID" value="MBELARI_LOCUS19944"/>
</dbReference>
<proteinExistence type="predicted"/>
<dbReference type="Proteomes" id="UP000887575">
    <property type="component" value="Unassembled WGS sequence"/>
</dbReference>
<evidence type="ECO:0000313" key="2">
    <source>
        <dbReference type="Proteomes" id="UP000887575"/>
    </source>
</evidence>
<feature type="coiled-coil region" evidence="1">
    <location>
        <begin position="88"/>
        <end position="115"/>
    </location>
</feature>
<protein>
    <submittedName>
        <fullName evidence="3">Uncharacterized protein</fullName>
    </submittedName>
</protein>